<dbReference type="InterPro" id="IPR014025">
    <property type="entry name" value="Glutaredoxin_subgr"/>
</dbReference>
<dbReference type="PANTHER" id="PTHR45694">
    <property type="entry name" value="GLUTAREDOXIN 2"/>
    <property type="match status" value="1"/>
</dbReference>
<name>A0A2Z7CFH5_9LAMI</name>
<protein>
    <recommendedName>
        <fullName evidence="3">Glutaredoxin domain-containing protein</fullName>
    </recommendedName>
</protein>
<comment type="similarity">
    <text evidence="1">Belongs to the glutaredoxin family. CPYC subfamily.</text>
</comment>
<dbReference type="InterPro" id="IPR002109">
    <property type="entry name" value="Glutaredoxin"/>
</dbReference>
<dbReference type="PRINTS" id="PR00160">
    <property type="entry name" value="GLUTAREDOXIN"/>
</dbReference>
<dbReference type="Gene3D" id="3.40.30.10">
    <property type="entry name" value="Glutaredoxin"/>
    <property type="match status" value="1"/>
</dbReference>
<organism evidence="4 5">
    <name type="scientific">Dorcoceras hygrometricum</name>
    <dbReference type="NCBI Taxonomy" id="472368"/>
    <lineage>
        <taxon>Eukaryota</taxon>
        <taxon>Viridiplantae</taxon>
        <taxon>Streptophyta</taxon>
        <taxon>Embryophyta</taxon>
        <taxon>Tracheophyta</taxon>
        <taxon>Spermatophyta</taxon>
        <taxon>Magnoliopsida</taxon>
        <taxon>eudicotyledons</taxon>
        <taxon>Gunneridae</taxon>
        <taxon>Pentapetalae</taxon>
        <taxon>asterids</taxon>
        <taxon>lamiids</taxon>
        <taxon>Lamiales</taxon>
        <taxon>Gesneriaceae</taxon>
        <taxon>Didymocarpoideae</taxon>
        <taxon>Trichosporeae</taxon>
        <taxon>Loxocarpinae</taxon>
        <taxon>Dorcoceras</taxon>
    </lineage>
</organism>
<evidence type="ECO:0000256" key="1">
    <source>
        <dbReference type="ARBA" id="ARBA00007190"/>
    </source>
</evidence>
<dbReference type="InterPro" id="IPR011899">
    <property type="entry name" value="Glutaredoxin_euk/vir"/>
</dbReference>
<dbReference type="GO" id="GO:0015038">
    <property type="term" value="F:glutathione disulfide oxidoreductase activity"/>
    <property type="evidence" value="ECO:0007669"/>
    <property type="project" value="TreeGrafter"/>
</dbReference>
<dbReference type="FunFam" id="3.40.30.10:FF:000217">
    <property type="entry name" value="Glutaredoxin-C5 chloroplastic"/>
    <property type="match status" value="1"/>
</dbReference>
<reference evidence="4 5" key="1">
    <citation type="journal article" date="2015" name="Proc. Natl. Acad. Sci. U.S.A.">
        <title>The resurrection genome of Boea hygrometrica: A blueprint for survival of dehydration.</title>
        <authorList>
            <person name="Xiao L."/>
            <person name="Yang G."/>
            <person name="Zhang L."/>
            <person name="Yang X."/>
            <person name="Zhao S."/>
            <person name="Ji Z."/>
            <person name="Zhou Q."/>
            <person name="Hu M."/>
            <person name="Wang Y."/>
            <person name="Chen M."/>
            <person name="Xu Y."/>
            <person name="Jin H."/>
            <person name="Xiao X."/>
            <person name="Hu G."/>
            <person name="Bao F."/>
            <person name="Hu Y."/>
            <person name="Wan P."/>
            <person name="Li L."/>
            <person name="Deng X."/>
            <person name="Kuang T."/>
            <person name="Xiang C."/>
            <person name="Zhu J.K."/>
            <person name="Oliver M.J."/>
            <person name="He Y."/>
        </authorList>
    </citation>
    <scope>NUCLEOTIDE SEQUENCE [LARGE SCALE GENOMIC DNA]</scope>
    <source>
        <strain evidence="5">cv. XS01</strain>
    </source>
</reference>
<evidence type="ECO:0000313" key="5">
    <source>
        <dbReference type="Proteomes" id="UP000250235"/>
    </source>
</evidence>
<dbReference type="GO" id="GO:0034599">
    <property type="term" value="P:cellular response to oxidative stress"/>
    <property type="evidence" value="ECO:0007669"/>
    <property type="project" value="TreeGrafter"/>
</dbReference>
<dbReference type="EMBL" id="KQ995791">
    <property type="protein sequence ID" value="KZV45801.1"/>
    <property type="molecule type" value="Genomic_DNA"/>
</dbReference>
<dbReference type="InterPro" id="IPR036249">
    <property type="entry name" value="Thioredoxin-like_sf"/>
</dbReference>
<evidence type="ECO:0000259" key="3">
    <source>
        <dbReference type="Pfam" id="PF00462"/>
    </source>
</evidence>
<dbReference type="CDD" id="cd03419">
    <property type="entry name" value="GRX_GRXh_1_2_like"/>
    <property type="match status" value="1"/>
</dbReference>
<dbReference type="OrthoDB" id="418495at2759"/>
<keyword evidence="2" id="KW-0676">Redox-active center</keyword>
<gene>
    <name evidence="4" type="ORF">F511_35396</name>
</gene>
<dbReference type="PROSITE" id="PS51354">
    <property type="entry name" value="GLUTAREDOXIN_2"/>
    <property type="match status" value="1"/>
</dbReference>
<evidence type="ECO:0000256" key="2">
    <source>
        <dbReference type="ARBA" id="ARBA00023284"/>
    </source>
</evidence>
<dbReference type="SUPFAM" id="SSF52833">
    <property type="entry name" value="Thioredoxin-like"/>
    <property type="match status" value="1"/>
</dbReference>
<dbReference type="Proteomes" id="UP000250235">
    <property type="component" value="Unassembled WGS sequence"/>
</dbReference>
<evidence type="ECO:0000313" key="4">
    <source>
        <dbReference type="EMBL" id="KZV45801.1"/>
    </source>
</evidence>
<dbReference type="NCBIfam" id="TIGR02180">
    <property type="entry name" value="GRX_euk"/>
    <property type="match status" value="1"/>
</dbReference>
<keyword evidence="5" id="KW-1185">Reference proteome</keyword>
<dbReference type="PANTHER" id="PTHR45694:SF18">
    <property type="entry name" value="GLUTAREDOXIN-1-RELATED"/>
    <property type="match status" value="1"/>
</dbReference>
<dbReference type="Pfam" id="PF00462">
    <property type="entry name" value="Glutaredoxin"/>
    <property type="match status" value="1"/>
</dbReference>
<sequence>MAGASQLARGLDSLSSAPPFRTQFAALSRFPNGVPNIYLGSSVKLCQTIVRNSHPIKMRPMCSTSFGQGTEDTVKKTVGGHPVVVYSKTWCSFSSEVKYLLKSVGVEPFVVELDQLGPQGQDLQKALEKLTGQSTVPNVFIGGKHIGGCTDTVKLHQEGTLEPLLVEAGAKKSES</sequence>
<accession>A0A2Z7CFH5</accession>
<dbReference type="GO" id="GO:0005737">
    <property type="term" value="C:cytoplasm"/>
    <property type="evidence" value="ECO:0007669"/>
    <property type="project" value="TreeGrafter"/>
</dbReference>
<proteinExistence type="inferred from homology"/>
<dbReference type="AlphaFoldDB" id="A0A2Z7CFH5"/>
<feature type="domain" description="Glutaredoxin" evidence="3">
    <location>
        <begin position="83"/>
        <end position="146"/>
    </location>
</feature>